<feature type="transmembrane region" description="Helical" evidence="2">
    <location>
        <begin position="94"/>
        <end position="114"/>
    </location>
</feature>
<accession>A0ABW2AB65</accession>
<feature type="compositionally biased region" description="Basic and acidic residues" evidence="1">
    <location>
        <begin position="127"/>
        <end position="139"/>
    </location>
</feature>
<keyword evidence="2" id="KW-0472">Membrane</keyword>
<organism evidence="3 4">
    <name type="scientific">Flexivirga alba</name>
    <dbReference type="NCBI Taxonomy" id="702742"/>
    <lineage>
        <taxon>Bacteria</taxon>
        <taxon>Bacillati</taxon>
        <taxon>Actinomycetota</taxon>
        <taxon>Actinomycetes</taxon>
        <taxon>Micrococcales</taxon>
        <taxon>Dermacoccaceae</taxon>
        <taxon>Flexivirga</taxon>
    </lineage>
</organism>
<comment type="caution">
    <text evidence="3">The sequence shown here is derived from an EMBL/GenBank/DDBJ whole genome shotgun (WGS) entry which is preliminary data.</text>
</comment>
<keyword evidence="2" id="KW-1133">Transmembrane helix</keyword>
<evidence type="ECO:0000256" key="1">
    <source>
        <dbReference type="SAM" id="MobiDB-lite"/>
    </source>
</evidence>
<gene>
    <name evidence="3" type="ORF">ACFQDH_01935</name>
</gene>
<evidence type="ECO:0008006" key="5">
    <source>
        <dbReference type="Google" id="ProtNLM"/>
    </source>
</evidence>
<dbReference type="EMBL" id="JBHSWH010000001">
    <property type="protein sequence ID" value="MFC6704061.1"/>
    <property type="molecule type" value="Genomic_DNA"/>
</dbReference>
<keyword evidence="2" id="KW-0812">Transmembrane</keyword>
<keyword evidence="4" id="KW-1185">Reference proteome</keyword>
<feature type="region of interest" description="Disordered" evidence="1">
    <location>
        <begin position="118"/>
        <end position="139"/>
    </location>
</feature>
<name>A0ABW2AB65_9MICO</name>
<dbReference type="RefSeq" id="WP_382397957.1">
    <property type="nucleotide sequence ID" value="NZ_JBHSWH010000001.1"/>
</dbReference>
<evidence type="ECO:0000256" key="2">
    <source>
        <dbReference type="SAM" id="Phobius"/>
    </source>
</evidence>
<evidence type="ECO:0000313" key="3">
    <source>
        <dbReference type="EMBL" id="MFC6704061.1"/>
    </source>
</evidence>
<dbReference type="Proteomes" id="UP001596298">
    <property type="component" value="Unassembled WGS sequence"/>
</dbReference>
<reference evidence="4" key="1">
    <citation type="journal article" date="2019" name="Int. J. Syst. Evol. Microbiol.">
        <title>The Global Catalogue of Microorganisms (GCM) 10K type strain sequencing project: providing services to taxonomists for standard genome sequencing and annotation.</title>
        <authorList>
            <consortium name="The Broad Institute Genomics Platform"/>
            <consortium name="The Broad Institute Genome Sequencing Center for Infectious Disease"/>
            <person name="Wu L."/>
            <person name="Ma J."/>
        </authorList>
    </citation>
    <scope>NUCLEOTIDE SEQUENCE [LARGE SCALE GENOMIC DNA]</scope>
    <source>
        <strain evidence="4">CCUG 58127</strain>
    </source>
</reference>
<sequence>MRLEPGASVPLSADHVVELDSGDGTTRIGGCSITGPADWSHQIVVTGRTTTFNTGAQGDYRITCQGGAVEVEDGAGAQHAADPTPHQSHDATNLMYLLAGVVALVSLGVLIAAARAGNRRGTSAGPDRTKAEADEPKAF</sequence>
<protein>
    <recommendedName>
        <fullName evidence="5">Sortase</fullName>
    </recommendedName>
</protein>
<proteinExistence type="predicted"/>
<evidence type="ECO:0000313" key="4">
    <source>
        <dbReference type="Proteomes" id="UP001596298"/>
    </source>
</evidence>